<dbReference type="EMBL" id="KB469299">
    <property type="protein sequence ID" value="EPQ57253.1"/>
    <property type="molecule type" value="Genomic_DNA"/>
</dbReference>
<protein>
    <submittedName>
        <fullName evidence="10">TPR-like protein</fullName>
    </submittedName>
</protein>
<dbReference type="InterPro" id="IPR011990">
    <property type="entry name" value="TPR-like_helical_dom_sf"/>
</dbReference>
<evidence type="ECO:0000256" key="8">
    <source>
        <dbReference type="SAM" id="MobiDB-lite"/>
    </source>
</evidence>
<dbReference type="KEGG" id="gtr:GLOTRDRAFT_115254"/>
<dbReference type="Proteomes" id="UP000030669">
    <property type="component" value="Unassembled WGS sequence"/>
</dbReference>
<dbReference type="HOGENOM" id="CLU_018320_4_1_1"/>
<dbReference type="InterPro" id="IPR007192">
    <property type="entry name" value="APC8"/>
</dbReference>
<dbReference type="SUPFAM" id="SSF48452">
    <property type="entry name" value="TPR-like"/>
    <property type="match status" value="2"/>
</dbReference>
<evidence type="ECO:0000256" key="4">
    <source>
        <dbReference type="ARBA" id="ARBA00022786"/>
    </source>
</evidence>
<feature type="compositionally biased region" description="Polar residues" evidence="8">
    <location>
        <begin position="51"/>
        <end position="64"/>
    </location>
</feature>
<keyword evidence="4" id="KW-0833">Ubl conjugation pathway</keyword>
<keyword evidence="11" id="KW-1185">Reference proteome</keyword>
<dbReference type="GO" id="GO:0051301">
    <property type="term" value="P:cell division"/>
    <property type="evidence" value="ECO:0007669"/>
    <property type="project" value="UniProtKB-KW"/>
</dbReference>
<sequence>MMSSGNGVDWETISALKAAVRDCSSRRLTVATKWVSELLLSVPEAKRRVSGQLQDQTFETSTPPRSRGARASLSFSHHSPGPSAHNEGPSRHAALATELLHHPDAPTYQPLPEEIVAQERAWEEEEEDALIAAQSLFDAREFLRAVAILDRCRSSKARFLSLYSRFLFSEKKAARDWNGSDKKRDQQPHPINTSLRDLFLAVQNAEDPWLLFLKALFLSRMRRREETIESLLLSLSRYPWNWSAWTLLGQCISDGEELQSLLTMLPLPPTHPLVHIFQVKMSNQLESVSDNELGLCDRLLGENFFPKWTWLMIQRALVLYNLHTYPPAAAQFEKIIAADPHRIDGVDIYANILFVMHDTVKLSKLAFDYLDQEKDRPEICCLIGNHYSLRGENVRAAEYFLRATQLDSTYVSAWTLLGHEYIELKNSHAAIDAYRRAVDFDRKDHKAWFGLGQAYELLNMHTYALYYYQRSAALSPYDVRVWQAQGLCYMDLGRPREAIDCFKHATRGEHPNMMGMYEKIAKCYNELEEYGEAAAYHRRIVEASRQNDKSVEEFSKSYMFVARYHMYLGGGDLELAKEYLEMLANSHAEEVAQATEWLKKVKTMIQARSDRSIR</sequence>
<dbReference type="OrthoDB" id="10262026at2759"/>
<dbReference type="GO" id="GO:0031145">
    <property type="term" value="P:anaphase-promoting complex-dependent catabolic process"/>
    <property type="evidence" value="ECO:0007669"/>
    <property type="project" value="TreeGrafter"/>
</dbReference>
<accession>S7QCZ2</accession>
<feature type="repeat" description="TPR" evidence="7">
    <location>
        <begin position="411"/>
        <end position="444"/>
    </location>
</feature>
<feature type="region of interest" description="Disordered" evidence="8">
    <location>
        <begin position="49"/>
        <end position="90"/>
    </location>
</feature>
<dbReference type="Pfam" id="PF04049">
    <property type="entry name" value="ANAPC8"/>
    <property type="match status" value="1"/>
</dbReference>
<dbReference type="AlphaFoldDB" id="S7QCZ2"/>
<gene>
    <name evidence="10" type="ORF">GLOTRDRAFT_115254</name>
</gene>
<keyword evidence="6" id="KW-0131">Cell cycle</keyword>
<evidence type="ECO:0000313" key="10">
    <source>
        <dbReference type="EMBL" id="EPQ57253.1"/>
    </source>
</evidence>
<reference evidence="10 11" key="1">
    <citation type="journal article" date="2012" name="Science">
        <title>The Paleozoic origin of enzymatic lignin decomposition reconstructed from 31 fungal genomes.</title>
        <authorList>
            <person name="Floudas D."/>
            <person name="Binder M."/>
            <person name="Riley R."/>
            <person name="Barry K."/>
            <person name="Blanchette R.A."/>
            <person name="Henrissat B."/>
            <person name="Martinez A.T."/>
            <person name="Otillar R."/>
            <person name="Spatafora J.W."/>
            <person name="Yadav J.S."/>
            <person name="Aerts A."/>
            <person name="Benoit I."/>
            <person name="Boyd A."/>
            <person name="Carlson A."/>
            <person name="Copeland A."/>
            <person name="Coutinho P.M."/>
            <person name="de Vries R.P."/>
            <person name="Ferreira P."/>
            <person name="Findley K."/>
            <person name="Foster B."/>
            <person name="Gaskell J."/>
            <person name="Glotzer D."/>
            <person name="Gorecki P."/>
            <person name="Heitman J."/>
            <person name="Hesse C."/>
            <person name="Hori C."/>
            <person name="Igarashi K."/>
            <person name="Jurgens J.A."/>
            <person name="Kallen N."/>
            <person name="Kersten P."/>
            <person name="Kohler A."/>
            <person name="Kuees U."/>
            <person name="Kumar T.K.A."/>
            <person name="Kuo A."/>
            <person name="LaButti K."/>
            <person name="Larrondo L.F."/>
            <person name="Lindquist E."/>
            <person name="Ling A."/>
            <person name="Lombard V."/>
            <person name="Lucas S."/>
            <person name="Lundell T."/>
            <person name="Martin R."/>
            <person name="McLaughlin D.J."/>
            <person name="Morgenstern I."/>
            <person name="Morin E."/>
            <person name="Murat C."/>
            <person name="Nagy L.G."/>
            <person name="Nolan M."/>
            <person name="Ohm R.A."/>
            <person name="Patyshakuliyeva A."/>
            <person name="Rokas A."/>
            <person name="Ruiz-Duenas F.J."/>
            <person name="Sabat G."/>
            <person name="Salamov A."/>
            <person name="Samejima M."/>
            <person name="Schmutz J."/>
            <person name="Slot J.C."/>
            <person name="St John F."/>
            <person name="Stenlid J."/>
            <person name="Sun H."/>
            <person name="Sun S."/>
            <person name="Syed K."/>
            <person name="Tsang A."/>
            <person name="Wiebenga A."/>
            <person name="Young D."/>
            <person name="Pisabarro A."/>
            <person name="Eastwood D.C."/>
            <person name="Martin F."/>
            <person name="Cullen D."/>
            <person name="Grigoriev I.V."/>
            <person name="Hibbett D.S."/>
        </authorList>
    </citation>
    <scope>NUCLEOTIDE SEQUENCE [LARGE SCALE GENOMIC DNA]</scope>
    <source>
        <strain evidence="10 11">ATCC 11539</strain>
    </source>
</reference>
<dbReference type="PROSITE" id="PS50005">
    <property type="entry name" value="TPR"/>
    <property type="match status" value="2"/>
</dbReference>
<keyword evidence="5 7" id="KW-0802">TPR repeat</keyword>
<name>S7QCZ2_GLOTA</name>
<evidence type="ECO:0000256" key="6">
    <source>
        <dbReference type="ARBA" id="ARBA00023306"/>
    </source>
</evidence>
<dbReference type="STRING" id="670483.S7QCZ2"/>
<evidence type="ECO:0000256" key="5">
    <source>
        <dbReference type="ARBA" id="ARBA00022803"/>
    </source>
</evidence>
<dbReference type="eggNOG" id="KOG1155">
    <property type="taxonomic scope" value="Eukaryota"/>
</dbReference>
<dbReference type="SMART" id="SM00028">
    <property type="entry name" value="TPR"/>
    <property type="match status" value="7"/>
</dbReference>
<evidence type="ECO:0000256" key="7">
    <source>
        <dbReference type="PROSITE-ProRule" id="PRU00339"/>
    </source>
</evidence>
<dbReference type="PANTHER" id="PTHR12558:SF10">
    <property type="entry name" value="CELL DIVISION CYCLE PROTEIN 23 HOMOLOG"/>
    <property type="match status" value="1"/>
</dbReference>
<organism evidence="10 11">
    <name type="scientific">Gloeophyllum trabeum (strain ATCC 11539 / FP-39264 / Madison 617)</name>
    <name type="common">Brown rot fungus</name>
    <dbReference type="NCBI Taxonomy" id="670483"/>
    <lineage>
        <taxon>Eukaryota</taxon>
        <taxon>Fungi</taxon>
        <taxon>Dikarya</taxon>
        <taxon>Basidiomycota</taxon>
        <taxon>Agaricomycotina</taxon>
        <taxon>Agaricomycetes</taxon>
        <taxon>Gloeophyllales</taxon>
        <taxon>Gloeophyllaceae</taxon>
        <taxon>Gloeophyllum</taxon>
    </lineage>
</organism>
<feature type="domain" description="Cdc23" evidence="9">
    <location>
        <begin position="14"/>
        <end position="316"/>
    </location>
</feature>
<keyword evidence="3" id="KW-0498">Mitosis</keyword>
<keyword evidence="2" id="KW-0677">Repeat</keyword>
<evidence type="ECO:0000256" key="2">
    <source>
        <dbReference type="ARBA" id="ARBA00022737"/>
    </source>
</evidence>
<evidence type="ECO:0000259" key="9">
    <source>
        <dbReference type="Pfam" id="PF04049"/>
    </source>
</evidence>
<dbReference type="OMA" id="ERCLYHS"/>
<evidence type="ECO:0000313" key="11">
    <source>
        <dbReference type="Proteomes" id="UP000030669"/>
    </source>
</evidence>
<dbReference type="Pfam" id="PF13432">
    <property type="entry name" value="TPR_16"/>
    <property type="match status" value="2"/>
</dbReference>
<evidence type="ECO:0000256" key="3">
    <source>
        <dbReference type="ARBA" id="ARBA00022776"/>
    </source>
</evidence>
<dbReference type="GO" id="GO:0005680">
    <property type="term" value="C:anaphase-promoting complex"/>
    <property type="evidence" value="ECO:0007669"/>
    <property type="project" value="InterPro"/>
</dbReference>
<dbReference type="PANTHER" id="PTHR12558">
    <property type="entry name" value="CELL DIVISION CYCLE 16,23,27"/>
    <property type="match status" value="1"/>
</dbReference>
<dbReference type="GO" id="GO:0045842">
    <property type="term" value="P:positive regulation of mitotic metaphase/anaphase transition"/>
    <property type="evidence" value="ECO:0007669"/>
    <property type="project" value="TreeGrafter"/>
</dbReference>
<dbReference type="GO" id="GO:0016567">
    <property type="term" value="P:protein ubiquitination"/>
    <property type="evidence" value="ECO:0007669"/>
    <property type="project" value="TreeGrafter"/>
</dbReference>
<feature type="repeat" description="TPR" evidence="7">
    <location>
        <begin position="445"/>
        <end position="478"/>
    </location>
</feature>
<keyword evidence="1" id="KW-0132">Cell division</keyword>
<dbReference type="InterPro" id="IPR019734">
    <property type="entry name" value="TPR_rpt"/>
</dbReference>
<dbReference type="RefSeq" id="XP_007864382.1">
    <property type="nucleotide sequence ID" value="XM_007866191.1"/>
</dbReference>
<dbReference type="GeneID" id="19300011"/>
<proteinExistence type="predicted"/>
<evidence type="ECO:0000256" key="1">
    <source>
        <dbReference type="ARBA" id="ARBA00022618"/>
    </source>
</evidence>
<dbReference type="Gene3D" id="1.25.40.10">
    <property type="entry name" value="Tetratricopeptide repeat domain"/>
    <property type="match status" value="3"/>
</dbReference>